<dbReference type="Gene3D" id="1.20.120.710">
    <property type="entry name" value="Haloacid dehalogenase hydrolase-like domain"/>
    <property type="match status" value="1"/>
</dbReference>
<dbReference type="EMBL" id="JASTZU010000041">
    <property type="protein sequence ID" value="MDL4841574.1"/>
    <property type="molecule type" value="Genomic_DNA"/>
</dbReference>
<dbReference type="GO" id="GO:0016787">
    <property type="term" value="F:hydrolase activity"/>
    <property type="evidence" value="ECO:0007669"/>
    <property type="project" value="UniProtKB-KW"/>
</dbReference>
<dbReference type="PRINTS" id="PR00413">
    <property type="entry name" value="HADHALOGNASE"/>
</dbReference>
<dbReference type="NCBIfam" id="TIGR01549">
    <property type="entry name" value="HAD-SF-IA-v1"/>
    <property type="match status" value="1"/>
</dbReference>
<dbReference type="Pfam" id="PF00702">
    <property type="entry name" value="Hydrolase"/>
    <property type="match status" value="1"/>
</dbReference>
<dbReference type="RefSeq" id="WP_285932858.1">
    <property type="nucleotide sequence ID" value="NZ_JASTZU010000041.1"/>
</dbReference>
<keyword evidence="5" id="KW-1185">Reference proteome</keyword>
<name>A0ABT7L6S9_9BACI</name>
<dbReference type="EC" id="3.1.3.-" evidence="4"/>
<dbReference type="InterPro" id="IPR023214">
    <property type="entry name" value="HAD_sf"/>
</dbReference>
<evidence type="ECO:0000256" key="1">
    <source>
        <dbReference type="ARBA" id="ARBA00001946"/>
    </source>
</evidence>
<organism evidence="4 5">
    <name type="scientific">Aquibacillus rhizosphaerae</name>
    <dbReference type="NCBI Taxonomy" id="3051431"/>
    <lineage>
        <taxon>Bacteria</taxon>
        <taxon>Bacillati</taxon>
        <taxon>Bacillota</taxon>
        <taxon>Bacilli</taxon>
        <taxon>Bacillales</taxon>
        <taxon>Bacillaceae</taxon>
        <taxon>Aquibacillus</taxon>
    </lineage>
</organism>
<gene>
    <name evidence="4" type="ORF">QQS35_14130</name>
</gene>
<keyword evidence="3" id="KW-0460">Magnesium</keyword>
<keyword evidence="2 4" id="KW-0378">Hydrolase</keyword>
<reference evidence="4 5" key="1">
    <citation type="submission" date="2023-06" db="EMBL/GenBank/DDBJ databases">
        <title>Aquibacillus rhizosphaerae LR5S19.</title>
        <authorList>
            <person name="Sun J.-Q."/>
        </authorList>
    </citation>
    <scope>NUCLEOTIDE SEQUENCE [LARGE SCALE GENOMIC DNA]</scope>
    <source>
        <strain evidence="4 5">LR5S19</strain>
    </source>
</reference>
<accession>A0ABT7L6S9</accession>
<evidence type="ECO:0000313" key="4">
    <source>
        <dbReference type="EMBL" id="MDL4841574.1"/>
    </source>
</evidence>
<dbReference type="InterPro" id="IPR006439">
    <property type="entry name" value="HAD-SF_hydro_IA"/>
</dbReference>
<sequence length="223" mass="25572">MIFFDIDGTLLDHTLAERQGALDFYHRFADEFIYSESQFVKKWNDLSTKHFQLFLDNKLTFQQQRQMRMKQLFKHKQLTDSDADAMFAVYVSLYKNNWVIYKDVISCLESFKKQGVSLGIISNGDFSQQKEKLDNIGVLDYFSVIITSSQVGEAKPSLNIFTEAASQANFRVEDCYYIGDNLNVDAIAACHAGMQGIWINRLNGNKSSQIKTISSLIELDEII</sequence>
<dbReference type="Proteomes" id="UP001235343">
    <property type="component" value="Unassembled WGS sequence"/>
</dbReference>
<comment type="caution">
    <text evidence="4">The sequence shown here is derived from an EMBL/GenBank/DDBJ whole genome shotgun (WGS) entry which is preliminary data.</text>
</comment>
<dbReference type="InterPro" id="IPR051400">
    <property type="entry name" value="HAD-like_hydrolase"/>
</dbReference>
<protein>
    <submittedName>
        <fullName evidence="4">HAD family hydrolase</fullName>
        <ecNumber evidence="4">3.1.3.-</ecNumber>
    </submittedName>
</protein>
<dbReference type="SUPFAM" id="SSF56784">
    <property type="entry name" value="HAD-like"/>
    <property type="match status" value="1"/>
</dbReference>
<proteinExistence type="predicted"/>
<evidence type="ECO:0000313" key="5">
    <source>
        <dbReference type="Proteomes" id="UP001235343"/>
    </source>
</evidence>
<dbReference type="SFLD" id="SFLDS00003">
    <property type="entry name" value="Haloacid_Dehalogenase"/>
    <property type="match status" value="1"/>
</dbReference>
<dbReference type="PANTHER" id="PTHR46470">
    <property type="entry name" value="N-ACYLNEURAMINATE-9-PHOSPHATASE"/>
    <property type="match status" value="1"/>
</dbReference>
<dbReference type="Gene3D" id="3.40.50.1000">
    <property type="entry name" value="HAD superfamily/HAD-like"/>
    <property type="match status" value="1"/>
</dbReference>
<dbReference type="PANTHER" id="PTHR46470:SF4">
    <property type="entry name" value="5-AMINO-6-(5-PHOSPHO-D-RIBITYLAMINO)URACIL PHOSPHATASE YIGB"/>
    <property type="match status" value="1"/>
</dbReference>
<dbReference type="InterPro" id="IPR036412">
    <property type="entry name" value="HAD-like_sf"/>
</dbReference>
<dbReference type="SFLD" id="SFLDG01129">
    <property type="entry name" value="C1.5:_HAD__Beta-PGM__Phosphata"/>
    <property type="match status" value="1"/>
</dbReference>
<comment type="cofactor">
    <cofactor evidence="1">
        <name>Mg(2+)</name>
        <dbReference type="ChEBI" id="CHEBI:18420"/>
    </cofactor>
</comment>
<evidence type="ECO:0000256" key="3">
    <source>
        <dbReference type="ARBA" id="ARBA00022842"/>
    </source>
</evidence>
<evidence type="ECO:0000256" key="2">
    <source>
        <dbReference type="ARBA" id="ARBA00022801"/>
    </source>
</evidence>